<dbReference type="AlphaFoldDB" id="A0A4U1JD84"/>
<dbReference type="Proteomes" id="UP000309215">
    <property type="component" value="Unassembled WGS sequence"/>
</dbReference>
<reference evidence="2 3" key="1">
    <citation type="submission" date="2019-04" db="EMBL/GenBank/DDBJ databases">
        <authorList>
            <person name="Li Y."/>
            <person name="Wang J."/>
        </authorList>
    </citation>
    <scope>NUCLEOTIDE SEQUENCE [LARGE SCALE GENOMIC DNA]</scope>
    <source>
        <strain evidence="2 3">DSM 14668</strain>
    </source>
</reference>
<dbReference type="EMBL" id="SSMQ01000016">
    <property type="protein sequence ID" value="TKD07502.1"/>
    <property type="molecule type" value="Genomic_DNA"/>
</dbReference>
<keyword evidence="1" id="KW-0732">Signal</keyword>
<dbReference type="PROSITE" id="PS51257">
    <property type="entry name" value="PROKAR_LIPOPROTEIN"/>
    <property type="match status" value="1"/>
</dbReference>
<feature type="chain" id="PRO_5020915555" evidence="1">
    <location>
        <begin position="22"/>
        <end position="358"/>
    </location>
</feature>
<keyword evidence="3" id="KW-1185">Reference proteome</keyword>
<comment type="caution">
    <text evidence="2">The sequence shown here is derived from an EMBL/GenBank/DDBJ whole genome shotgun (WGS) entry which is preliminary data.</text>
</comment>
<proteinExistence type="predicted"/>
<dbReference type="RefSeq" id="WP_136930098.1">
    <property type="nucleotide sequence ID" value="NZ_SSMQ01000016.1"/>
</dbReference>
<evidence type="ECO:0000313" key="3">
    <source>
        <dbReference type="Proteomes" id="UP000309215"/>
    </source>
</evidence>
<gene>
    <name evidence="2" type="ORF">E8A74_17135</name>
</gene>
<evidence type="ECO:0000256" key="1">
    <source>
        <dbReference type="SAM" id="SignalP"/>
    </source>
</evidence>
<dbReference type="OrthoDB" id="5505570at2"/>
<feature type="signal peptide" evidence="1">
    <location>
        <begin position="1"/>
        <end position="21"/>
    </location>
</feature>
<evidence type="ECO:0000313" key="2">
    <source>
        <dbReference type="EMBL" id="TKD07502.1"/>
    </source>
</evidence>
<protein>
    <submittedName>
        <fullName evidence="2">Uncharacterized protein</fullName>
    </submittedName>
</protein>
<sequence>MKYTRSFRRHVLGALAAATLAAPIASTGGCSPGWVSSNLVNGLRVFAVTADKPYAQPGEEVRFEMSFYDGYPDPEGDGPRPVQILWIGGCYNPPGDLYYGCFPQLLKTFQSLGESGGNLPPGLIGFGPTFTTTIPEDILSQRPAPDGGSKYGLQFVFFFACAGEIKPIELDPSGKAGFFPFGCFDAEGNRLAADSFVPGFSQIYTFEDGRTNQNPPVAGMTLDGEPIPEDFTEAPTIKACPSTVDERRAVGCFAGDPYENCPEHEIDLIVEPTIAEIDPGEMVGGEQIYEAVWVDWLVEAGDLTGGGISLISGVTEGYKDEHSTKWIPPDEPGLYQIWGVVRDTRGGSTYVQRYIRVE</sequence>
<name>A0A4U1JD84_9BACT</name>
<accession>A0A4U1JD84</accession>
<organism evidence="2 3">
    <name type="scientific">Polyangium fumosum</name>
    <dbReference type="NCBI Taxonomy" id="889272"/>
    <lineage>
        <taxon>Bacteria</taxon>
        <taxon>Pseudomonadati</taxon>
        <taxon>Myxococcota</taxon>
        <taxon>Polyangia</taxon>
        <taxon>Polyangiales</taxon>
        <taxon>Polyangiaceae</taxon>
        <taxon>Polyangium</taxon>
    </lineage>
</organism>